<keyword evidence="6" id="KW-1185">Reference proteome</keyword>
<dbReference type="RefSeq" id="WP_277732743.1">
    <property type="nucleotide sequence ID" value="NZ_CP120733.1"/>
</dbReference>
<evidence type="ECO:0000259" key="4">
    <source>
        <dbReference type="PROSITE" id="PS50112"/>
    </source>
</evidence>
<dbReference type="Pfam" id="PF13426">
    <property type="entry name" value="PAS_9"/>
    <property type="match status" value="1"/>
</dbReference>
<sequence length="679" mass="78068">MKKISIISYTLSEINTYYEQIKSLFSQNIEIEKFCVDEINAEINSDVVLVPSYNVFETIKKHIKNKAELVIANRTITKAAFEKIMNIKSGSKVYLLDHNYQMALQMTCVMYQLGIRHIELIPICESIKKDIEDSELIVFKDYENRGYNTINIGNTLLDISTIIDIGVKLNLVEILQRQDIKRSYKEIVTKDVGLSNVMGRTNQFESQLDILRQVADDGIIGVDSNGQIYSCNKNAQSIIGYKSEAIVGKYITETLSTIPFQYSIKMLKPIKEKLIKVNGYDVVVSIHPIIHSNKQYGAIAILKRFSDTEIKQHKLRAQLIGKGHKAKYRFDDIIGKSDIITKTKDIAIRMSKSDSSILISGESGTGKELFAQAIHNNSYKKNYQFVAINCGAFPESLLESELFGYEEGAFTGARKGGKPGLFELAHNGTLFLDEIGEMPINLQKRLLRVLQEREVMRIGGDRLIKVNIRLIAATNRNLKEMVKKGDFREDLYYRLNVLPLKIPALRNRKEDILIIMNEMKRKSGYNFNLTSRAKEQLIDHTWRGNIRELKNYIEYFSNIGTDSIDIDDLPFKEENLNSIVFNFHEKELLDKFREDVGKDEYKYVFILKQLEEGYKNEKRLGRRTLYNKAKNEGIFISEQEIRLILINLEKFMMVDINKGRRGTNITKYGIKVVEHLGMG</sequence>
<dbReference type="NCBIfam" id="TIGR00229">
    <property type="entry name" value="sensory_box"/>
    <property type="match status" value="1"/>
</dbReference>
<dbReference type="InterPro" id="IPR058031">
    <property type="entry name" value="AAA_lid_NorR"/>
</dbReference>
<dbReference type="SUPFAM" id="SSF55785">
    <property type="entry name" value="PYP-like sensor domain (PAS domain)"/>
    <property type="match status" value="1"/>
</dbReference>
<dbReference type="InterPro" id="IPR035965">
    <property type="entry name" value="PAS-like_dom_sf"/>
</dbReference>
<keyword evidence="1" id="KW-0547">Nucleotide-binding</keyword>
<dbReference type="InterPro" id="IPR003593">
    <property type="entry name" value="AAA+_ATPase"/>
</dbReference>
<dbReference type="CDD" id="cd00009">
    <property type="entry name" value="AAA"/>
    <property type="match status" value="1"/>
</dbReference>
<dbReference type="PROSITE" id="PS00676">
    <property type="entry name" value="SIGMA54_INTERACT_2"/>
    <property type="match status" value="1"/>
</dbReference>
<dbReference type="Gene3D" id="1.10.8.60">
    <property type="match status" value="1"/>
</dbReference>
<dbReference type="CDD" id="cd00130">
    <property type="entry name" value="PAS"/>
    <property type="match status" value="1"/>
</dbReference>
<dbReference type="InterPro" id="IPR027417">
    <property type="entry name" value="P-loop_NTPase"/>
</dbReference>
<dbReference type="SMART" id="SM00382">
    <property type="entry name" value="AAA"/>
    <property type="match status" value="1"/>
</dbReference>
<organism evidence="5 6">
    <name type="scientific">Tepidibacter hydrothermalis</name>
    <dbReference type="NCBI Taxonomy" id="3036126"/>
    <lineage>
        <taxon>Bacteria</taxon>
        <taxon>Bacillati</taxon>
        <taxon>Bacillota</taxon>
        <taxon>Clostridia</taxon>
        <taxon>Peptostreptococcales</taxon>
        <taxon>Peptostreptococcaceae</taxon>
        <taxon>Tepidibacter</taxon>
    </lineage>
</organism>
<dbReference type="Proteomes" id="UP001222800">
    <property type="component" value="Chromosome"/>
</dbReference>
<dbReference type="PROSITE" id="PS50112">
    <property type="entry name" value="PAS"/>
    <property type="match status" value="1"/>
</dbReference>
<accession>A0ABY8ECW7</accession>
<dbReference type="PANTHER" id="PTHR32071">
    <property type="entry name" value="TRANSCRIPTIONAL REGULATORY PROTEIN"/>
    <property type="match status" value="1"/>
</dbReference>
<dbReference type="PROSITE" id="PS50045">
    <property type="entry name" value="SIGMA54_INTERACT_4"/>
    <property type="match status" value="1"/>
</dbReference>
<reference evidence="5 6" key="1">
    <citation type="submission" date="2023-03" db="EMBL/GenBank/DDBJ databases">
        <title>Complete genome sequence of Tepidibacter sp. SWIR-1, isolated from a deep-sea hydrothermal vent.</title>
        <authorList>
            <person name="Li X."/>
        </authorList>
    </citation>
    <scope>NUCLEOTIDE SEQUENCE [LARGE SCALE GENOMIC DNA]</scope>
    <source>
        <strain evidence="5 6">SWIR-1</strain>
    </source>
</reference>
<dbReference type="PROSITE" id="PS00675">
    <property type="entry name" value="SIGMA54_INTERACT_1"/>
    <property type="match status" value="1"/>
</dbReference>
<evidence type="ECO:0000256" key="2">
    <source>
        <dbReference type="ARBA" id="ARBA00022840"/>
    </source>
</evidence>
<dbReference type="Pfam" id="PF25601">
    <property type="entry name" value="AAA_lid_14"/>
    <property type="match status" value="1"/>
</dbReference>
<dbReference type="SMART" id="SM00091">
    <property type="entry name" value="PAS"/>
    <property type="match status" value="1"/>
</dbReference>
<evidence type="ECO:0000313" key="6">
    <source>
        <dbReference type="Proteomes" id="UP001222800"/>
    </source>
</evidence>
<feature type="domain" description="PAS" evidence="4">
    <location>
        <begin position="204"/>
        <end position="249"/>
    </location>
</feature>
<dbReference type="InterPro" id="IPR025662">
    <property type="entry name" value="Sigma_54_int_dom_ATP-bd_1"/>
</dbReference>
<dbReference type="EMBL" id="CP120733">
    <property type="protein sequence ID" value="WFD10777.1"/>
    <property type="molecule type" value="Genomic_DNA"/>
</dbReference>
<evidence type="ECO:0000259" key="3">
    <source>
        <dbReference type="PROSITE" id="PS50045"/>
    </source>
</evidence>
<feature type="domain" description="Sigma-54 factor interaction" evidence="3">
    <location>
        <begin position="333"/>
        <end position="558"/>
    </location>
</feature>
<name>A0ABY8ECW7_9FIRM</name>
<dbReference type="SUPFAM" id="SSF52540">
    <property type="entry name" value="P-loop containing nucleoside triphosphate hydrolases"/>
    <property type="match status" value="1"/>
</dbReference>
<dbReference type="InterPro" id="IPR025943">
    <property type="entry name" value="Sigma_54_int_dom_ATP-bd_2"/>
</dbReference>
<dbReference type="InterPro" id="IPR002078">
    <property type="entry name" value="Sigma_54_int"/>
</dbReference>
<dbReference type="Gene3D" id="3.30.450.20">
    <property type="entry name" value="PAS domain"/>
    <property type="match status" value="1"/>
</dbReference>
<dbReference type="Gene3D" id="3.40.50.300">
    <property type="entry name" value="P-loop containing nucleotide triphosphate hydrolases"/>
    <property type="match status" value="1"/>
</dbReference>
<keyword evidence="2" id="KW-0067">ATP-binding</keyword>
<dbReference type="InterPro" id="IPR000014">
    <property type="entry name" value="PAS"/>
</dbReference>
<dbReference type="PANTHER" id="PTHR32071:SF57">
    <property type="entry name" value="C4-DICARBOXYLATE TRANSPORT TRANSCRIPTIONAL REGULATORY PROTEIN DCTD"/>
    <property type="match status" value="1"/>
</dbReference>
<evidence type="ECO:0000256" key="1">
    <source>
        <dbReference type="ARBA" id="ARBA00022741"/>
    </source>
</evidence>
<evidence type="ECO:0000313" key="5">
    <source>
        <dbReference type="EMBL" id="WFD10777.1"/>
    </source>
</evidence>
<dbReference type="Pfam" id="PF00158">
    <property type="entry name" value="Sigma54_activat"/>
    <property type="match status" value="1"/>
</dbReference>
<protein>
    <submittedName>
        <fullName evidence="5">Sigma 54-interacting transcriptional regulator</fullName>
    </submittedName>
</protein>
<proteinExistence type="predicted"/>
<gene>
    <name evidence="5" type="ORF">P4S50_01490</name>
</gene>